<reference evidence="1" key="1">
    <citation type="submission" date="2022-03" db="EMBL/GenBank/DDBJ databases">
        <title>Description of Abyssus ytuae gen. nov., sp. nov., a novel member of the family Flavobacteriaceae isolated from the sediment of Mariana Trench.</title>
        <authorList>
            <person name="Zhang J."/>
            <person name="Xu X."/>
        </authorList>
    </citation>
    <scope>NUCLEOTIDE SEQUENCE</scope>
    <source>
        <strain evidence="1">MT3330</strain>
    </source>
</reference>
<dbReference type="RefSeq" id="WP_255844316.1">
    <property type="nucleotide sequence ID" value="NZ_CP094358.1"/>
</dbReference>
<protein>
    <recommendedName>
        <fullName evidence="3">Adhesin domain-containing protein</fullName>
    </recommendedName>
</protein>
<keyword evidence="2" id="KW-1185">Reference proteome</keyword>
<dbReference type="KEGG" id="fbm:MQE35_02840"/>
<dbReference type="EMBL" id="CP094358">
    <property type="protein sequence ID" value="UOB18242.1"/>
    <property type="molecule type" value="Genomic_DNA"/>
</dbReference>
<evidence type="ECO:0000313" key="1">
    <source>
        <dbReference type="EMBL" id="UOB18242.1"/>
    </source>
</evidence>
<evidence type="ECO:0000313" key="2">
    <source>
        <dbReference type="Proteomes" id="UP000831290"/>
    </source>
</evidence>
<accession>A0A9E6ZLY2</accession>
<name>A0A9E6ZLY2_9FLAO</name>
<proteinExistence type="predicted"/>
<dbReference type="AlphaFoldDB" id="A0A9E6ZLY2"/>
<dbReference type="Proteomes" id="UP000831290">
    <property type="component" value="Chromosome"/>
</dbReference>
<evidence type="ECO:0008006" key="3">
    <source>
        <dbReference type="Google" id="ProtNLM"/>
    </source>
</evidence>
<sequence>MKTLLFNIYFILLLPGLLLADNPGWKGRYTKEKKINKEYKVSADALLKINNSYGNLYVTSWNQNRVVIEVHIKTNGNNEEKVQRKLDEIDVEFTASPGTVSAITKFENNKWGWSWWKNDNVSMEINYTIKVPVGNSVDLNNDYGSINLDKINGKAHISCDYGRINLGELNADNNLLSFDYTSNSTIGFIKSGKISADYSGYEIEKAGNLEISADYTSSKIMDAENIHYSCDYGNISIENARNIEGNGDYLTTKFGVLHGNIRIRSDYGSIKIDELAADAGNVEIRSDYTGIKIGYNPNYHFNFSFNLEYAGLRGGEDFDFRIKRENNTDKYYEGHYGSEGKNSVNITADYGSVSFNRN</sequence>
<organism evidence="1 2">
    <name type="scientific">Abyssalbus ytuae</name>
    <dbReference type="NCBI Taxonomy" id="2926907"/>
    <lineage>
        <taxon>Bacteria</taxon>
        <taxon>Pseudomonadati</taxon>
        <taxon>Bacteroidota</taxon>
        <taxon>Flavobacteriia</taxon>
        <taxon>Flavobacteriales</taxon>
        <taxon>Flavobacteriaceae</taxon>
        <taxon>Abyssalbus</taxon>
    </lineage>
</organism>
<gene>
    <name evidence="1" type="ORF">MQE35_02840</name>
</gene>